<gene>
    <name evidence="3" type="ORF">GCM10007898_43620</name>
</gene>
<dbReference type="InterPro" id="IPR001387">
    <property type="entry name" value="Cro/C1-type_HTH"/>
</dbReference>
<dbReference type="Proteomes" id="UP001156627">
    <property type="component" value="Unassembled WGS sequence"/>
</dbReference>
<keyword evidence="4" id="KW-1185">Reference proteome</keyword>
<dbReference type="CDD" id="cd00093">
    <property type="entry name" value="HTH_XRE"/>
    <property type="match status" value="1"/>
</dbReference>
<evidence type="ECO:0000313" key="3">
    <source>
        <dbReference type="EMBL" id="GLQ90786.1"/>
    </source>
</evidence>
<name>A0ABQ5XJI3_9GAMM</name>
<dbReference type="PROSITE" id="PS50943">
    <property type="entry name" value="HTH_CROC1"/>
    <property type="match status" value="1"/>
</dbReference>
<feature type="domain" description="HTH cro/C1-type" evidence="2">
    <location>
        <begin position="33"/>
        <end position="87"/>
    </location>
</feature>
<reference evidence="4" key="1">
    <citation type="journal article" date="2019" name="Int. J. Syst. Evol. Microbiol.">
        <title>The Global Catalogue of Microorganisms (GCM) 10K type strain sequencing project: providing services to taxonomists for standard genome sequencing and annotation.</title>
        <authorList>
            <consortium name="The Broad Institute Genomics Platform"/>
            <consortium name="The Broad Institute Genome Sequencing Center for Infectious Disease"/>
            <person name="Wu L."/>
            <person name="Ma J."/>
        </authorList>
    </citation>
    <scope>NUCLEOTIDE SEQUENCE [LARGE SCALE GENOMIC DNA]</scope>
    <source>
        <strain evidence="4">NBRC 111981</strain>
    </source>
</reference>
<sequence length="113" mass="12307">MTKPPAKRAKKPKPRPKATSVHRKEHRLVAQMLRELRLAAGMTQEQAGVAVGLTQAGISELENGARGLDLLVVRDLVIFYGADWHAVVAELDRRIAADPKPAAALMKRPATDP</sequence>
<comment type="caution">
    <text evidence="3">The sequence shown here is derived from an EMBL/GenBank/DDBJ whole genome shotgun (WGS) entry which is preliminary data.</text>
</comment>
<evidence type="ECO:0000313" key="4">
    <source>
        <dbReference type="Proteomes" id="UP001156627"/>
    </source>
</evidence>
<accession>A0ABQ5XJI3</accession>
<dbReference type="RefSeq" id="WP_284334200.1">
    <property type="nucleotide sequence ID" value="NZ_BSOA01000050.1"/>
</dbReference>
<dbReference type="InterPro" id="IPR010982">
    <property type="entry name" value="Lambda_DNA-bd_dom_sf"/>
</dbReference>
<dbReference type="EMBL" id="BSOA01000050">
    <property type="protein sequence ID" value="GLQ90786.1"/>
    <property type="molecule type" value="Genomic_DNA"/>
</dbReference>
<dbReference type="Pfam" id="PF13560">
    <property type="entry name" value="HTH_31"/>
    <property type="match status" value="1"/>
</dbReference>
<protein>
    <recommendedName>
        <fullName evidence="2">HTH cro/C1-type domain-containing protein</fullName>
    </recommendedName>
</protein>
<evidence type="ECO:0000259" key="2">
    <source>
        <dbReference type="PROSITE" id="PS50943"/>
    </source>
</evidence>
<organism evidence="3 4">
    <name type="scientific">Dyella flagellata</name>
    <dbReference type="NCBI Taxonomy" id="1867833"/>
    <lineage>
        <taxon>Bacteria</taxon>
        <taxon>Pseudomonadati</taxon>
        <taxon>Pseudomonadota</taxon>
        <taxon>Gammaproteobacteria</taxon>
        <taxon>Lysobacterales</taxon>
        <taxon>Rhodanobacteraceae</taxon>
        <taxon>Dyella</taxon>
    </lineage>
</organism>
<dbReference type="SMART" id="SM00530">
    <property type="entry name" value="HTH_XRE"/>
    <property type="match status" value="1"/>
</dbReference>
<feature type="region of interest" description="Disordered" evidence="1">
    <location>
        <begin position="1"/>
        <end position="23"/>
    </location>
</feature>
<dbReference type="Gene3D" id="1.10.260.40">
    <property type="entry name" value="lambda repressor-like DNA-binding domains"/>
    <property type="match status" value="1"/>
</dbReference>
<proteinExistence type="predicted"/>
<evidence type="ECO:0000256" key="1">
    <source>
        <dbReference type="SAM" id="MobiDB-lite"/>
    </source>
</evidence>
<dbReference type="SUPFAM" id="SSF47413">
    <property type="entry name" value="lambda repressor-like DNA-binding domains"/>
    <property type="match status" value="1"/>
</dbReference>